<feature type="non-terminal residue" evidence="1">
    <location>
        <position position="181"/>
    </location>
</feature>
<dbReference type="Gene3D" id="1.20.1600.10">
    <property type="entry name" value="Outer membrane efflux proteins (OEP)"/>
    <property type="match status" value="1"/>
</dbReference>
<dbReference type="AlphaFoldDB" id="A0A0F9M8F8"/>
<reference evidence="1" key="1">
    <citation type="journal article" date="2015" name="Nature">
        <title>Complex archaea that bridge the gap between prokaryotes and eukaryotes.</title>
        <authorList>
            <person name="Spang A."/>
            <person name="Saw J.H."/>
            <person name="Jorgensen S.L."/>
            <person name="Zaremba-Niedzwiedzka K."/>
            <person name="Martijn J."/>
            <person name="Lind A.E."/>
            <person name="van Eijk R."/>
            <person name="Schleper C."/>
            <person name="Guy L."/>
            <person name="Ettema T.J."/>
        </authorList>
    </citation>
    <scope>NUCLEOTIDE SEQUENCE</scope>
</reference>
<gene>
    <name evidence="1" type="ORF">LCGC14_1122140</name>
</gene>
<name>A0A0F9M8F8_9ZZZZ</name>
<protein>
    <submittedName>
        <fullName evidence="1">Uncharacterized protein</fullName>
    </submittedName>
</protein>
<dbReference type="EMBL" id="LAZR01005195">
    <property type="protein sequence ID" value="KKN02009.1"/>
    <property type="molecule type" value="Genomic_DNA"/>
</dbReference>
<accession>A0A0F9M8F8</accession>
<proteinExistence type="predicted"/>
<dbReference type="SUPFAM" id="SSF56954">
    <property type="entry name" value="Outer membrane efflux proteins (OEP)"/>
    <property type="match status" value="1"/>
</dbReference>
<organism evidence="1">
    <name type="scientific">marine sediment metagenome</name>
    <dbReference type="NCBI Taxonomy" id="412755"/>
    <lineage>
        <taxon>unclassified sequences</taxon>
        <taxon>metagenomes</taxon>
        <taxon>ecological metagenomes</taxon>
    </lineage>
</organism>
<comment type="caution">
    <text evidence="1">The sequence shown here is derived from an EMBL/GenBank/DDBJ whole genome shotgun (WGS) entry which is preliminary data.</text>
</comment>
<evidence type="ECO:0000313" key="1">
    <source>
        <dbReference type="EMBL" id="KKN02009.1"/>
    </source>
</evidence>
<sequence length="181" mass="20012">MAATMSGWDYEANRLDVFAETARDFVAALAAQERFIVAQKSHWLAKGVLSAVAGAAKGSGLAPHEQMAARARLARSRLDMERARRGMLTRRRALAANWGAEAPKFTQVVGDFEVVADVPALDKLLARVGQSPEVARWSDQGRMRRAAVELEKANRIPDLRVLGGMRRVEDTRDYGYFLALE</sequence>